<dbReference type="Proteomes" id="UP000064893">
    <property type="component" value="Chromosome"/>
</dbReference>
<dbReference type="InterPro" id="IPR025708">
    <property type="entry name" value="HSP15"/>
</dbReference>
<dbReference type="CDD" id="cd00165">
    <property type="entry name" value="S4"/>
    <property type="match status" value="1"/>
</dbReference>
<organism evidence="7 8">
    <name type="scientific">Salinivirga cyanobacteriivorans</name>
    <dbReference type="NCBI Taxonomy" id="1307839"/>
    <lineage>
        <taxon>Bacteria</taxon>
        <taxon>Pseudomonadati</taxon>
        <taxon>Bacteroidota</taxon>
        <taxon>Bacteroidia</taxon>
        <taxon>Bacteroidales</taxon>
        <taxon>Salinivirgaceae</taxon>
        <taxon>Salinivirga</taxon>
    </lineage>
</organism>
<protein>
    <submittedName>
        <fullName evidence="7">Heat shock protein 15</fullName>
    </submittedName>
</protein>
<dbReference type="OrthoDB" id="9797176at2"/>
<dbReference type="GO" id="GO:0043023">
    <property type="term" value="F:ribosomal large subunit binding"/>
    <property type="evidence" value="ECO:0007669"/>
    <property type="project" value="InterPro"/>
</dbReference>
<evidence type="ECO:0000256" key="1">
    <source>
        <dbReference type="ARBA" id="ARBA00008396"/>
    </source>
</evidence>
<dbReference type="InterPro" id="IPR002942">
    <property type="entry name" value="S4_RNA-bd"/>
</dbReference>
<dbReference type="PROSITE" id="PS50889">
    <property type="entry name" value="S4"/>
    <property type="match status" value="1"/>
</dbReference>
<evidence type="ECO:0000256" key="4">
    <source>
        <dbReference type="PROSITE-ProRule" id="PRU00182"/>
    </source>
</evidence>
<feature type="domain" description="RNA-binding S4" evidence="6">
    <location>
        <begin position="7"/>
        <end position="65"/>
    </location>
</feature>
<dbReference type="SMART" id="SM00363">
    <property type="entry name" value="S4"/>
    <property type="match status" value="1"/>
</dbReference>
<feature type="compositionally biased region" description="Basic residues" evidence="5">
    <location>
        <begin position="107"/>
        <end position="116"/>
    </location>
</feature>
<keyword evidence="8" id="KW-1185">Reference proteome</keyword>
<keyword evidence="3" id="KW-0238">DNA-binding</keyword>
<dbReference type="Gene3D" id="3.10.290.10">
    <property type="entry name" value="RNA-binding S4 domain"/>
    <property type="match status" value="1"/>
</dbReference>
<dbReference type="GO" id="GO:0003727">
    <property type="term" value="F:single-stranded RNA binding"/>
    <property type="evidence" value="ECO:0007669"/>
    <property type="project" value="InterPro"/>
</dbReference>
<evidence type="ECO:0000313" key="8">
    <source>
        <dbReference type="Proteomes" id="UP000064893"/>
    </source>
</evidence>
<gene>
    <name evidence="7" type="primary">hslR</name>
    <name evidence="7" type="ORF">L21SP5_02944</name>
</gene>
<dbReference type="STRING" id="1307839.L21SP5_02944"/>
<dbReference type="GO" id="GO:0034605">
    <property type="term" value="P:cellular response to heat"/>
    <property type="evidence" value="ECO:0007669"/>
    <property type="project" value="InterPro"/>
</dbReference>
<feature type="compositionally biased region" description="Basic and acidic residues" evidence="5">
    <location>
        <begin position="117"/>
        <end position="128"/>
    </location>
</feature>
<proteinExistence type="inferred from homology"/>
<dbReference type="AlphaFoldDB" id="A0A0S2I2Q4"/>
<dbReference type="Pfam" id="PF01479">
    <property type="entry name" value="S4"/>
    <property type="match status" value="1"/>
</dbReference>
<dbReference type="RefSeq" id="WP_057953925.1">
    <property type="nucleotide sequence ID" value="NZ_CP013118.1"/>
</dbReference>
<feature type="region of interest" description="Disordered" evidence="5">
    <location>
        <begin position="106"/>
        <end position="128"/>
    </location>
</feature>
<evidence type="ECO:0000256" key="5">
    <source>
        <dbReference type="SAM" id="MobiDB-lite"/>
    </source>
</evidence>
<accession>A0A0S2I2Q4</accession>
<dbReference type="InterPro" id="IPR036986">
    <property type="entry name" value="S4_RNA-bd_sf"/>
</dbReference>
<evidence type="ECO:0000259" key="6">
    <source>
        <dbReference type="SMART" id="SM00363"/>
    </source>
</evidence>
<evidence type="ECO:0000313" key="7">
    <source>
        <dbReference type="EMBL" id="ALO16564.1"/>
    </source>
</evidence>
<dbReference type="SUPFAM" id="SSF55174">
    <property type="entry name" value="Alpha-L RNA-binding motif"/>
    <property type="match status" value="1"/>
</dbReference>
<name>A0A0S2I2Q4_9BACT</name>
<dbReference type="EMBL" id="CP013118">
    <property type="protein sequence ID" value="ALO16564.1"/>
    <property type="molecule type" value="Genomic_DNA"/>
</dbReference>
<sequence>MSDSEAVRVDKWLWAVRVFKTRSQAAEACKKSRVLIDGDAVKPGKSINVGTIIDVKKPPLIHTYKVLALAEKRMGAKLVKDYMEDLTPEEELAKIDMMRFNIDGYRQRGKGRPTKKERRELDDFKGKK</sequence>
<comment type="similarity">
    <text evidence="1">Belongs to the HSP15 family.</text>
</comment>
<evidence type="ECO:0000256" key="2">
    <source>
        <dbReference type="ARBA" id="ARBA00022884"/>
    </source>
</evidence>
<dbReference type="GO" id="GO:0003677">
    <property type="term" value="F:DNA binding"/>
    <property type="evidence" value="ECO:0007669"/>
    <property type="project" value="UniProtKB-KW"/>
</dbReference>
<reference evidence="7 8" key="1">
    <citation type="submission" date="2015-11" db="EMBL/GenBank/DDBJ databases">
        <title>Description and complete genome sequence of a novel strain predominating in hypersaline microbial mats and representing a new family of the Bacteriodetes phylum.</title>
        <authorList>
            <person name="Spring S."/>
            <person name="Bunk B."/>
            <person name="Sproer C."/>
            <person name="Klenk H.-P."/>
        </authorList>
    </citation>
    <scope>NUCLEOTIDE SEQUENCE [LARGE SCALE GENOMIC DNA]</scope>
    <source>
        <strain evidence="7 8">L21-Spi-D4</strain>
    </source>
</reference>
<keyword evidence="7" id="KW-0346">Stress response</keyword>
<dbReference type="KEGG" id="blq:L21SP5_02944"/>
<evidence type="ECO:0000256" key="3">
    <source>
        <dbReference type="ARBA" id="ARBA00023125"/>
    </source>
</evidence>
<keyword evidence="2 4" id="KW-0694">RNA-binding</keyword>
<dbReference type="PATRIC" id="fig|1307839.3.peg.3091"/>
<dbReference type="PIRSF" id="PIRSF016821">
    <property type="entry name" value="HSP15"/>
    <property type="match status" value="1"/>
</dbReference>